<feature type="transmembrane region" description="Helical" evidence="2">
    <location>
        <begin position="150"/>
        <end position="171"/>
    </location>
</feature>
<dbReference type="SUPFAM" id="SSF53649">
    <property type="entry name" value="Alkaline phosphatase-like"/>
    <property type="match status" value="1"/>
</dbReference>
<dbReference type="Gene3D" id="3.40.720.10">
    <property type="entry name" value="Alkaline Phosphatase, subunit A"/>
    <property type="match status" value="1"/>
</dbReference>
<dbReference type="PANTHER" id="PTHR43751">
    <property type="entry name" value="SULFATASE"/>
    <property type="match status" value="1"/>
</dbReference>
<dbReference type="InterPro" id="IPR000917">
    <property type="entry name" value="Sulfatase_N"/>
</dbReference>
<dbReference type="Proteomes" id="UP000309215">
    <property type="component" value="Unassembled WGS sequence"/>
</dbReference>
<dbReference type="Gene3D" id="3.30.1120.10">
    <property type="match status" value="1"/>
</dbReference>
<feature type="transmembrane region" description="Helical" evidence="2">
    <location>
        <begin position="42"/>
        <end position="61"/>
    </location>
</feature>
<organism evidence="4 5">
    <name type="scientific">Polyangium fumosum</name>
    <dbReference type="NCBI Taxonomy" id="889272"/>
    <lineage>
        <taxon>Bacteria</taxon>
        <taxon>Pseudomonadati</taxon>
        <taxon>Myxococcota</taxon>
        <taxon>Polyangia</taxon>
        <taxon>Polyangiales</taxon>
        <taxon>Polyangiaceae</taxon>
        <taxon>Polyangium</taxon>
    </lineage>
</organism>
<reference evidence="4 5" key="1">
    <citation type="submission" date="2019-04" db="EMBL/GenBank/DDBJ databases">
        <authorList>
            <person name="Li Y."/>
            <person name="Wang J."/>
        </authorList>
    </citation>
    <scope>NUCLEOTIDE SEQUENCE [LARGE SCALE GENOMIC DNA]</scope>
    <source>
        <strain evidence="4 5">DSM 14668</strain>
    </source>
</reference>
<keyword evidence="2" id="KW-1133">Transmembrane helix</keyword>
<evidence type="ECO:0000313" key="4">
    <source>
        <dbReference type="EMBL" id="TKD01665.1"/>
    </source>
</evidence>
<dbReference type="AlphaFoldDB" id="A0A4U1J3P5"/>
<accession>A0A4U1J3P5</accession>
<keyword evidence="2" id="KW-0472">Membrane</keyword>
<dbReference type="PANTHER" id="PTHR43751:SF3">
    <property type="entry name" value="SULFATASE N-TERMINAL DOMAIN-CONTAINING PROTEIN"/>
    <property type="match status" value="1"/>
</dbReference>
<protein>
    <submittedName>
        <fullName evidence="4">Cell wall anchor protein</fullName>
    </submittedName>
</protein>
<keyword evidence="2" id="KW-0812">Transmembrane</keyword>
<dbReference type="InterPro" id="IPR052701">
    <property type="entry name" value="GAG_Ulvan_Degrading_Sulfatases"/>
</dbReference>
<dbReference type="RefSeq" id="WP_136932615.1">
    <property type="nucleotide sequence ID" value="NZ_SSMQ01000038.1"/>
</dbReference>
<dbReference type="InterPro" id="IPR021655">
    <property type="entry name" value="Put_metal-bd"/>
</dbReference>
<feature type="transmembrane region" description="Helical" evidence="2">
    <location>
        <begin position="211"/>
        <end position="229"/>
    </location>
</feature>
<feature type="compositionally biased region" description="Low complexity" evidence="1">
    <location>
        <begin position="333"/>
        <end position="342"/>
    </location>
</feature>
<dbReference type="EMBL" id="SSMQ01000038">
    <property type="protein sequence ID" value="TKD01665.1"/>
    <property type="molecule type" value="Genomic_DNA"/>
</dbReference>
<feature type="region of interest" description="Disordered" evidence="1">
    <location>
        <begin position="263"/>
        <end position="345"/>
    </location>
</feature>
<feature type="compositionally biased region" description="Pro residues" evidence="1">
    <location>
        <begin position="306"/>
        <end position="332"/>
    </location>
</feature>
<proteinExistence type="predicted"/>
<evidence type="ECO:0000313" key="5">
    <source>
        <dbReference type="Proteomes" id="UP000309215"/>
    </source>
</evidence>
<feature type="domain" description="Sulfatase N-terminal" evidence="3">
    <location>
        <begin position="348"/>
        <end position="617"/>
    </location>
</feature>
<evidence type="ECO:0000256" key="2">
    <source>
        <dbReference type="SAM" id="Phobius"/>
    </source>
</evidence>
<dbReference type="Pfam" id="PF11617">
    <property type="entry name" value="Cu-binding_MopE"/>
    <property type="match status" value="1"/>
</dbReference>
<keyword evidence="5" id="KW-1185">Reference proteome</keyword>
<comment type="caution">
    <text evidence="4">The sequence shown here is derived from an EMBL/GenBank/DDBJ whole genome shotgun (WGS) entry which is preliminary data.</text>
</comment>
<evidence type="ECO:0000259" key="3">
    <source>
        <dbReference type="Pfam" id="PF00884"/>
    </source>
</evidence>
<name>A0A4U1J3P5_9BACT</name>
<dbReference type="CDD" id="cd16148">
    <property type="entry name" value="sulfatase_like"/>
    <property type="match status" value="1"/>
</dbReference>
<dbReference type="Pfam" id="PF00884">
    <property type="entry name" value="Sulfatase"/>
    <property type="match status" value="1"/>
</dbReference>
<dbReference type="InterPro" id="IPR017850">
    <property type="entry name" value="Alkaline_phosphatase_core_sf"/>
</dbReference>
<feature type="transmembrane region" description="Helical" evidence="2">
    <location>
        <begin position="177"/>
        <end position="199"/>
    </location>
</feature>
<evidence type="ECO:0000256" key="1">
    <source>
        <dbReference type="SAM" id="MobiDB-lite"/>
    </source>
</evidence>
<dbReference type="OrthoDB" id="5500422at2"/>
<gene>
    <name evidence="4" type="ORF">E8A74_30425</name>
</gene>
<feature type="transmembrane region" description="Helical" evidence="2">
    <location>
        <begin position="111"/>
        <end position="130"/>
    </location>
</feature>
<sequence length="710" mass="73813">MTKTGWTMRLGEACVLALAVAAFSAVPTALRTSGAGGTLLDGLLVGTAALLPVVTLSIVLLRAAGRGLRGVIGAGAGPTAALGIALWIGLALPALAVLAGLLKALTHHRGLGGATFGMLGAFVVVACALVARRMVEAGQGLVARGVRPLYVAAGGAVVSVLPLLVVAAWLYRASGGAGAASVSAALVDLAIAVLATALVASIELSDKLLKLASAFGVPFAAVVMIAASARLESYPPLGRAVQAGGGLAATMLSALERWTDRDGDGMGAHFGGGDCDEGDPRRHPGAEDVPGDGIDQDCSGADTPRAEPPPKAPAAPGAAPPPSSGSPAPAAPAPASAPAGKALDPSRPDILLITLDTVRADHTSVYGYDQKTTPHLEELAAKGVVFDHAYATGSDTQRALAPLVSGKPLSQTPHNRREWPTLADEIDTVAERMKRAGYATAAVVSFTWLSEDRGFAQGFDRFEPVYREEHPERSVTGALATRAALSVLEDLGKKDAPIFLWIHLFDAHERYLEHAGLRFGRGQPGLYDGEIAFVDKQIGQIAAFVSKWSRASRVAWVVHGSHGEGFDEHGEKGHGSELYEEMIRVPLVVALPGGRPGRFAEGAVSTLDVAPTVLALGNAPLDGVSGISLLPHARLEANTPRRPPVLAYASKRVALIDWPLKLMVIERKKQNRNFLFDLEADPRETKDLSADRPDDVAKLVKLASEIAPSP</sequence>